<dbReference type="RefSeq" id="WP_150003890.1">
    <property type="nucleotide sequence ID" value="NZ_CABFUZ020000109.1"/>
</dbReference>
<gene>
    <name evidence="1" type="ORF">MAMC_01004</name>
</gene>
<protein>
    <submittedName>
        <fullName evidence="1">Uncharacterized protein</fullName>
    </submittedName>
</protein>
<comment type="caution">
    <text evidence="1">The sequence shown here is derived from an EMBL/GenBank/DDBJ whole genome shotgun (WGS) entry which is preliminary data.</text>
</comment>
<sequence length="227" mass="25130">MKMNGDDREPLEYRPLFPIAGEVGNLAFFALLDDPDLRTPVALAFPPEKAHPFALWLTTYPPVVAYFGQSRVVERLCEEHIGLYGSLAASWKESLKASSLIHQAISVMATDYLWRYLLWSANRCEGELSLPISAMMGWILHEGASFFLRDYLPLLGKGRNALMEDVAAVAQAARDVQELFAPLSDGFSEEENPYQVIGDLRDAVQIKEAAEELVFSGSAPLPPLSKG</sequence>
<evidence type="ECO:0000313" key="2">
    <source>
        <dbReference type="Proteomes" id="UP000381693"/>
    </source>
</evidence>
<keyword evidence="2" id="KW-1185">Reference proteome</keyword>
<organism evidence="1 2">
    <name type="scientific">Methylacidimicrobium cyclopophantes</name>
    <dbReference type="NCBI Taxonomy" id="1041766"/>
    <lineage>
        <taxon>Bacteria</taxon>
        <taxon>Pseudomonadati</taxon>
        <taxon>Verrucomicrobiota</taxon>
        <taxon>Methylacidimicrobium</taxon>
    </lineage>
</organism>
<dbReference type="EMBL" id="CABFUZ020000109">
    <property type="protein sequence ID" value="VVM06235.1"/>
    <property type="molecule type" value="Genomic_DNA"/>
</dbReference>
<accession>A0A5E6MA12</accession>
<evidence type="ECO:0000313" key="1">
    <source>
        <dbReference type="EMBL" id="VVM06235.1"/>
    </source>
</evidence>
<reference evidence="1" key="1">
    <citation type="submission" date="2019-09" db="EMBL/GenBank/DDBJ databases">
        <authorList>
            <person name="Cremers G."/>
        </authorList>
    </citation>
    <scope>NUCLEOTIDE SEQUENCE [LARGE SCALE GENOMIC DNA]</scope>
    <source>
        <strain evidence="1">3B</strain>
    </source>
</reference>
<dbReference type="AlphaFoldDB" id="A0A5E6MA12"/>
<name>A0A5E6MA12_9BACT</name>
<dbReference type="Proteomes" id="UP000381693">
    <property type="component" value="Unassembled WGS sequence"/>
</dbReference>
<proteinExistence type="predicted"/>
<dbReference type="OrthoDB" id="9832732at2"/>